<dbReference type="AlphaFoldDB" id="A0AA39NCW1"/>
<feature type="coiled-coil region" evidence="1">
    <location>
        <begin position="281"/>
        <end position="361"/>
    </location>
</feature>
<sequence length="594" mass="67387">MNSESDPAPTSSGRLSLTRSTTRIQLGMSMAALSCPGRPTLKDAANPDSQALSGALIRWNEGISDNVSLTEYYDPCVLSLNIPDKFQGVGLTIRLYQHLRMFRVGVITGLNVSSTTTIRFATAGEAATALRVICNPTFYSIVGAAITVGYMPKKTDEQLKAQIQDLQCLLEERVLQQEAMTRESEKKINALREELSVAHARHLEQSELYKLQLEDASKASASLCQKLEESLAAQEEQYAQKSSTLQCIIDDMKEELHDMDLNLEMRNKLVEEKDRQLMMTKETYQQECGELTSEVKRLEEALREKGLQLEILESVRDSEEQKKREVLERSESEKATKDSLVKVLHARIDELKERNKVLRGTVMDSDTRQLDLEVKLSASMADKALVEKRIKGSDSKVAALEEKLAVGINEKKLSAEVAALKSDLAQMRTKSEGRDEEFRRLRTTLDTLLQGMSTADRHRLLGRESKDSHEDGWPNKKAIQRARNCMDEFEEAQFSRKGKALTFKDIPWPVLNDLSTFGPRDITKKRVDKFFAAVETELGSNGYWELLERMYKAFREQRWEKRGLLESVSDQKLSDELESAREIVLKVVRPLWRG</sequence>
<reference evidence="2" key="1">
    <citation type="submission" date="2023-06" db="EMBL/GenBank/DDBJ databases">
        <authorList>
            <consortium name="Lawrence Berkeley National Laboratory"/>
            <person name="Ahrendt S."/>
            <person name="Sahu N."/>
            <person name="Indic B."/>
            <person name="Wong-Bajracharya J."/>
            <person name="Merenyi Z."/>
            <person name="Ke H.-M."/>
            <person name="Monk M."/>
            <person name="Kocsube S."/>
            <person name="Drula E."/>
            <person name="Lipzen A."/>
            <person name="Balint B."/>
            <person name="Henrissat B."/>
            <person name="Andreopoulos B."/>
            <person name="Martin F.M."/>
            <person name="Harder C.B."/>
            <person name="Rigling D."/>
            <person name="Ford K.L."/>
            <person name="Foster G.D."/>
            <person name="Pangilinan J."/>
            <person name="Papanicolaou A."/>
            <person name="Barry K."/>
            <person name="LaButti K."/>
            <person name="Viragh M."/>
            <person name="Koriabine M."/>
            <person name="Yan M."/>
            <person name="Riley R."/>
            <person name="Champramary S."/>
            <person name="Plett K.L."/>
            <person name="Tsai I.J."/>
            <person name="Slot J."/>
            <person name="Sipos G."/>
            <person name="Plett J."/>
            <person name="Nagy L.G."/>
            <person name="Grigoriev I.V."/>
        </authorList>
    </citation>
    <scope>NUCLEOTIDE SEQUENCE</scope>
    <source>
        <strain evidence="2">CCBAS 213</strain>
    </source>
</reference>
<dbReference type="Proteomes" id="UP001175211">
    <property type="component" value="Unassembled WGS sequence"/>
</dbReference>
<keyword evidence="1" id="KW-0175">Coiled coil</keyword>
<comment type="caution">
    <text evidence="2">The sequence shown here is derived from an EMBL/GenBank/DDBJ whole genome shotgun (WGS) entry which is preliminary data.</text>
</comment>
<organism evidence="2 3">
    <name type="scientific">Armillaria tabescens</name>
    <name type="common">Ringless honey mushroom</name>
    <name type="synonym">Agaricus tabescens</name>
    <dbReference type="NCBI Taxonomy" id="1929756"/>
    <lineage>
        <taxon>Eukaryota</taxon>
        <taxon>Fungi</taxon>
        <taxon>Dikarya</taxon>
        <taxon>Basidiomycota</taxon>
        <taxon>Agaricomycotina</taxon>
        <taxon>Agaricomycetes</taxon>
        <taxon>Agaricomycetidae</taxon>
        <taxon>Agaricales</taxon>
        <taxon>Marasmiineae</taxon>
        <taxon>Physalacriaceae</taxon>
        <taxon>Desarmillaria</taxon>
    </lineage>
</organism>
<evidence type="ECO:0000313" key="2">
    <source>
        <dbReference type="EMBL" id="KAK0463284.1"/>
    </source>
</evidence>
<dbReference type="GeneID" id="85349710"/>
<dbReference type="EMBL" id="JAUEPS010000008">
    <property type="protein sequence ID" value="KAK0463284.1"/>
    <property type="molecule type" value="Genomic_DNA"/>
</dbReference>
<protein>
    <submittedName>
        <fullName evidence="2">Uncharacterized protein</fullName>
    </submittedName>
</protein>
<proteinExistence type="predicted"/>
<accession>A0AA39NCW1</accession>
<gene>
    <name evidence="2" type="ORF">EV420DRAFT_1165277</name>
</gene>
<name>A0AA39NCW1_ARMTA</name>
<keyword evidence="3" id="KW-1185">Reference proteome</keyword>
<dbReference type="RefSeq" id="XP_060334750.1">
    <property type="nucleotide sequence ID" value="XM_060466162.1"/>
</dbReference>
<evidence type="ECO:0000256" key="1">
    <source>
        <dbReference type="SAM" id="Coils"/>
    </source>
</evidence>
<evidence type="ECO:0000313" key="3">
    <source>
        <dbReference type="Proteomes" id="UP001175211"/>
    </source>
</evidence>